<proteinExistence type="predicted"/>
<sequence>MAALPIVPEDGINLFQVECIDNLQCEVLIKTDVCRLSNETGNVAPDLATLRRRDLEGRNRILKKEILHPYHYTTVQQLLPQYLPAHLQFAQFLQQNMQTENPDFLNKFLFTDEATFTRRGVFNWRNNHLWDSENPHSVKERHFQHEFKVNICCGVISNFVNGPFESPPNLTGPRYLNCRQHHLNEFLEDVPLALTH</sequence>
<gene>
    <name evidence="1" type="ORF">NQ318_016281</name>
</gene>
<keyword evidence="2" id="KW-1185">Reference proteome</keyword>
<dbReference type="Gene3D" id="3.30.420.10">
    <property type="entry name" value="Ribonuclease H-like superfamily/Ribonuclease H"/>
    <property type="match status" value="1"/>
</dbReference>
<dbReference type="GO" id="GO:0003676">
    <property type="term" value="F:nucleic acid binding"/>
    <property type="evidence" value="ECO:0007669"/>
    <property type="project" value="InterPro"/>
</dbReference>
<dbReference type="Proteomes" id="UP001162162">
    <property type="component" value="Unassembled WGS sequence"/>
</dbReference>
<reference evidence="1" key="1">
    <citation type="journal article" date="2023" name="Insect Mol. Biol.">
        <title>Genome sequencing provides insights into the evolution of gene families encoding plant cell wall-degrading enzymes in longhorned beetles.</title>
        <authorList>
            <person name="Shin N.R."/>
            <person name="Okamura Y."/>
            <person name="Kirsch R."/>
            <person name="Pauchet Y."/>
        </authorList>
    </citation>
    <scope>NUCLEOTIDE SEQUENCE</scope>
    <source>
        <strain evidence="1">AMC_N1</strain>
    </source>
</reference>
<organism evidence="1 2">
    <name type="scientific">Aromia moschata</name>
    <dbReference type="NCBI Taxonomy" id="1265417"/>
    <lineage>
        <taxon>Eukaryota</taxon>
        <taxon>Metazoa</taxon>
        <taxon>Ecdysozoa</taxon>
        <taxon>Arthropoda</taxon>
        <taxon>Hexapoda</taxon>
        <taxon>Insecta</taxon>
        <taxon>Pterygota</taxon>
        <taxon>Neoptera</taxon>
        <taxon>Endopterygota</taxon>
        <taxon>Coleoptera</taxon>
        <taxon>Polyphaga</taxon>
        <taxon>Cucujiformia</taxon>
        <taxon>Chrysomeloidea</taxon>
        <taxon>Cerambycidae</taxon>
        <taxon>Cerambycinae</taxon>
        <taxon>Callichromatini</taxon>
        <taxon>Aromia</taxon>
    </lineage>
</organism>
<protein>
    <recommendedName>
        <fullName evidence="3">Transposase</fullName>
    </recommendedName>
</protein>
<dbReference type="PANTHER" id="PTHR47326:SF1">
    <property type="entry name" value="HTH PSQ-TYPE DOMAIN-CONTAINING PROTEIN"/>
    <property type="match status" value="1"/>
</dbReference>
<dbReference type="InterPro" id="IPR036397">
    <property type="entry name" value="RNaseH_sf"/>
</dbReference>
<evidence type="ECO:0000313" key="2">
    <source>
        <dbReference type="Proteomes" id="UP001162162"/>
    </source>
</evidence>
<accession>A0AAV8XWN1</accession>
<name>A0AAV8XWN1_9CUCU</name>
<evidence type="ECO:0000313" key="1">
    <source>
        <dbReference type="EMBL" id="KAJ8943501.1"/>
    </source>
</evidence>
<comment type="caution">
    <text evidence="1">The sequence shown here is derived from an EMBL/GenBank/DDBJ whole genome shotgun (WGS) entry which is preliminary data.</text>
</comment>
<dbReference type="PANTHER" id="PTHR47326">
    <property type="entry name" value="TRANSPOSABLE ELEMENT TC3 TRANSPOSASE-LIKE PROTEIN"/>
    <property type="match status" value="1"/>
</dbReference>
<dbReference type="EMBL" id="JAPWTK010000287">
    <property type="protein sequence ID" value="KAJ8943501.1"/>
    <property type="molecule type" value="Genomic_DNA"/>
</dbReference>
<dbReference type="AlphaFoldDB" id="A0AAV8XWN1"/>
<evidence type="ECO:0008006" key="3">
    <source>
        <dbReference type="Google" id="ProtNLM"/>
    </source>
</evidence>